<gene>
    <name evidence="6" type="ordered locus">Aboo_0381</name>
</gene>
<dbReference type="InterPro" id="IPR039428">
    <property type="entry name" value="NUOK/Mnh_C1-like"/>
</dbReference>
<comment type="subcellular location">
    <subcellularLocation>
        <location evidence="1">Cell membrane</location>
        <topology evidence="1">Multi-pass membrane protein</topology>
    </subcellularLocation>
</comment>
<evidence type="ECO:0000256" key="3">
    <source>
        <dbReference type="ARBA" id="ARBA00022692"/>
    </source>
</evidence>
<dbReference type="OrthoDB" id="18006at2157"/>
<dbReference type="Gene3D" id="1.10.287.3510">
    <property type="match status" value="1"/>
</dbReference>
<evidence type="ECO:0000256" key="4">
    <source>
        <dbReference type="ARBA" id="ARBA00022989"/>
    </source>
</evidence>
<dbReference type="Pfam" id="PF00420">
    <property type="entry name" value="Oxidored_q2"/>
    <property type="match status" value="1"/>
</dbReference>
<dbReference type="HOGENOM" id="CLU_082058_2_1_2"/>
<dbReference type="GeneID" id="8827323"/>
<dbReference type="AlphaFoldDB" id="B5IAP2"/>
<dbReference type="InterPro" id="IPR050601">
    <property type="entry name" value="CPA3_antiporter_subunitC"/>
</dbReference>
<dbReference type="EMBL" id="CP001941">
    <property type="protein sequence ID" value="ADD08192.1"/>
    <property type="molecule type" value="Genomic_DNA"/>
</dbReference>
<dbReference type="KEGG" id="abi:Aboo_0381"/>
<dbReference type="PANTHER" id="PTHR34583:SF2">
    <property type="entry name" value="ANTIPORTER SUBUNIT MNHC2-RELATED"/>
    <property type="match status" value="1"/>
</dbReference>
<keyword evidence="5" id="KW-0472">Membrane</keyword>
<evidence type="ECO:0000256" key="1">
    <source>
        <dbReference type="ARBA" id="ARBA00004651"/>
    </source>
</evidence>
<dbReference type="RefSeq" id="WP_008082498.1">
    <property type="nucleotide sequence ID" value="NC_013926.1"/>
</dbReference>
<protein>
    <submittedName>
        <fullName evidence="6">NADH-ubiquinone oxidoreductase chain 4L</fullName>
    </submittedName>
</protein>
<dbReference type="Proteomes" id="UP000001400">
    <property type="component" value="Chromosome"/>
</dbReference>
<sequence>MIPYYYLGSIALVVIGIYIVIAKKNLIKIIIGLDIMDTGVNLLLISVGYVKNATAPIENVPGPYVDPIPQALVLTAIVIGVSVMALALSIAIGIYKKTGTLELDELMGVEE</sequence>
<keyword evidence="3" id="KW-0812">Transmembrane</keyword>
<evidence type="ECO:0000313" key="7">
    <source>
        <dbReference type="Proteomes" id="UP000001400"/>
    </source>
</evidence>
<dbReference type="STRING" id="439481.Aboo_0381"/>
<evidence type="ECO:0000256" key="5">
    <source>
        <dbReference type="ARBA" id="ARBA00023136"/>
    </source>
</evidence>
<name>B5IAP2_ACIB4</name>
<evidence type="ECO:0000313" key="6">
    <source>
        <dbReference type="EMBL" id="ADD08192.1"/>
    </source>
</evidence>
<accession>B5IAP2</accession>
<keyword evidence="4" id="KW-1133">Transmembrane helix</keyword>
<evidence type="ECO:0000256" key="2">
    <source>
        <dbReference type="ARBA" id="ARBA00022475"/>
    </source>
</evidence>
<proteinExistence type="predicted"/>
<dbReference type="PANTHER" id="PTHR34583">
    <property type="entry name" value="ANTIPORTER SUBUNIT MNHC2-RELATED"/>
    <property type="match status" value="1"/>
</dbReference>
<keyword evidence="7" id="KW-1185">Reference proteome</keyword>
<reference evidence="6" key="1">
    <citation type="submission" date="2010-02" db="EMBL/GenBank/DDBJ databases">
        <title>Complete sequence of Aciduliprofundum boonei T469.</title>
        <authorList>
            <consortium name="US DOE Joint Genome Institute"/>
            <person name="Lucas S."/>
            <person name="Copeland A."/>
            <person name="Lapidus A."/>
            <person name="Cheng J.-F."/>
            <person name="Bruce D."/>
            <person name="Goodwin L."/>
            <person name="Pitluck S."/>
            <person name="Saunders E."/>
            <person name="Detter J.C."/>
            <person name="Han C."/>
            <person name="Tapia R."/>
            <person name="Land M."/>
            <person name="Hauser L."/>
            <person name="Kyrpides N."/>
            <person name="Mikhailova N."/>
            <person name="Flores G."/>
            <person name="Reysenbach A.-L."/>
            <person name="Woyke T."/>
        </authorList>
    </citation>
    <scope>NUCLEOTIDE SEQUENCE</scope>
    <source>
        <strain evidence="6">T469</strain>
    </source>
</reference>
<dbReference type="eggNOG" id="arCOG03072">
    <property type="taxonomic scope" value="Archaea"/>
</dbReference>
<dbReference type="GO" id="GO:0005886">
    <property type="term" value="C:plasma membrane"/>
    <property type="evidence" value="ECO:0007669"/>
    <property type="project" value="UniProtKB-SubCell"/>
</dbReference>
<organism evidence="6 7">
    <name type="scientific">Aciduliprofundum boonei (strain DSM 19572 / T469)</name>
    <dbReference type="NCBI Taxonomy" id="439481"/>
    <lineage>
        <taxon>Archaea</taxon>
        <taxon>Methanobacteriati</taxon>
        <taxon>Thermoplasmatota</taxon>
        <taxon>DHVE2 group</taxon>
        <taxon>Candidatus Aciduliprofundum</taxon>
    </lineage>
</organism>
<keyword evidence="2" id="KW-1003">Cell membrane</keyword>